<evidence type="ECO:0000313" key="2">
    <source>
        <dbReference type="Proteomes" id="UP000679129"/>
    </source>
</evidence>
<dbReference type="KEGG" id="mnd:KOY48_05370"/>
<dbReference type="Proteomes" id="UP000679129">
    <property type="component" value="Chromosome"/>
</dbReference>
<sequence>MSIEQLDYSGTAIERSHGKDNDFWAEEDAVFFIERQESSVVESEASSAEAVTIALPVETITKCVKKLMTLSQWNK</sequence>
<evidence type="ECO:0000313" key="1">
    <source>
        <dbReference type="EMBL" id="QWQ32242.1"/>
    </source>
</evidence>
<proteinExistence type="predicted"/>
<reference evidence="1" key="1">
    <citation type="submission" date="2021-06" db="EMBL/GenBank/DDBJ databases">
        <title>An adapted protocol for Saccharibacteria cultivation: two new species join this phylum of Candidate Phyla Radiations.</title>
        <authorList>
            <person name="Ibrahim A."/>
            <person name="Maatouk M."/>
            <person name="Zgheib R."/>
            <person name="Haddad G."/>
            <person name="Bou Khalil J."/>
            <person name="Raoult D."/>
            <person name="Bittar F."/>
        </authorList>
    </citation>
    <scope>NUCLEOTIDE SEQUENCE</scope>
    <source>
        <strain evidence="1">IHU1</strain>
    </source>
</reference>
<organism evidence="1 2">
    <name type="scientific">Candidatus Minimicrobia naudis</name>
    <dbReference type="NCBI Taxonomy" id="2841263"/>
    <lineage>
        <taxon>Bacteria</taxon>
        <taxon>Candidatus Saccharimonadota</taxon>
        <taxon>Candidatus Saccharimonadota incertae sedis</taxon>
        <taxon>Candidatus Minimicrobia</taxon>
    </lineage>
</organism>
<accession>A0A8F1MBC8</accession>
<name>A0A8F1MBC8_9BACT</name>
<dbReference type="AlphaFoldDB" id="A0A8F1MBC8"/>
<dbReference type="EMBL" id="CP076460">
    <property type="protein sequence ID" value="QWQ32242.1"/>
    <property type="molecule type" value="Genomic_DNA"/>
</dbReference>
<keyword evidence="2" id="KW-1185">Reference proteome</keyword>
<gene>
    <name evidence="1" type="ORF">KOY48_05370</name>
</gene>
<protein>
    <submittedName>
        <fullName evidence="1">Uncharacterized protein</fullName>
    </submittedName>
</protein>